<dbReference type="WBParaSite" id="Pan_g21052.t1">
    <property type="protein sequence ID" value="Pan_g21052.t1"/>
    <property type="gene ID" value="Pan_g21052"/>
</dbReference>
<protein>
    <submittedName>
        <fullName evidence="3">ShKT domain-containing protein</fullName>
    </submittedName>
</protein>
<accession>A0A7E4VHF4</accession>
<dbReference type="GO" id="GO:0005112">
    <property type="term" value="F:Notch binding"/>
    <property type="evidence" value="ECO:0007669"/>
    <property type="project" value="TreeGrafter"/>
</dbReference>
<evidence type="ECO:0000313" key="3">
    <source>
        <dbReference type="WBParaSite" id="Pan_g21052.t1"/>
    </source>
</evidence>
<evidence type="ECO:0000313" key="2">
    <source>
        <dbReference type="Proteomes" id="UP000492821"/>
    </source>
</evidence>
<feature type="chain" id="PRO_5028902480" evidence="1">
    <location>
        <begin position="20"/>
        <end position="263"/>
    </location>
</feature>
<name>A0A7E4VHF4_PANRE</name>
<evidence type="ECO:0000256" key="1">
    <source>
        <dbReference type="SAM" id="SignalP"/>
    </source>
</evidence>
<proteinExistence type="predicted"/>
<dbReference type="Proteomes" id="UP000492821">
    <property type="component" value="Unassembled WGS sequence"/>
</dbReference>
<keyword evidence="1" id="KW-0732">Signal</keyword>
<reference evidence="3" key="2">
    <citation type="submission" date="2020-10" db="UniProtKB">
        <authorList>
            <consortium name="WormBaseParasite"/>
        </authorList>
    </citation>
    <scope>IDENTIFICATION</scope>
</reference>
<reference evidence="2" key="1">
    <citation type="journal article" date="2013" name="Genetics">
        <title>The draft genome and transcriptome of Panagrellus redivivus are shaped by the harsh demands of a free-living lifestyle.</title>
        <authorList>
            <person name="Srinivasan J."/>
            <person name="Dillman A.R."/>
            <person name="Macchietto M.G."/>
            <person name="Heikkinen L."/>
            <person name="Lakso M."/>
            <person name="Fracchia K.M."/>
            <person name="Antoshechkin I."/>
            <person name="Mortazavi A."/>
            <person name="Wong G."/>
            <person name="Sternberg P.W."/>
        </authorList>
    </citation>
    <scope>NUCLEOTIDE SEQUENCE [LARGE SCALE GENOMIC DNA]</scope>
    <source>
        <strain evidence="2">MT8872</strain>
    </source>
</reference>
<dbReference type="GO" id="GO:0005615">
    <property type="term" value="C:extracellular space"/>
    <property type="evidence" value="ECO:0007669"/>
    <property type="project" value="TreeGrafter"/>
</dbReference>
<dbReference type="PANTHER" id="PTHR35015">
    <property type="entry name" value="PROTEIN CBR-OSM-7-RELATED"/>
    <property type="match status" value="1"/>
</dbReference>
<dbReference type="InterPro" id="IPR053124">
    <property type="entry name" value="Notch_signaling_modulators"/>
</dbReference>
<feature type="signal peptide" evidence="1">
    <location>
        <begin position="1"/>
        <end position="19"/>
    </location>
</feature>
<dbReference type="PANTHER" id="PTHR35015:SF2">
    <property type="entry name" value="DELTA AND OSM-11 HOMOLOG PROTEIN 1"/>
    <property type="match status" value="1"/>
</dbReference>
<keyword evidence="2" id="KW-1185">Reference proteome</keyword>
<sequence length="263" mass="31470">MFRLWLFLIFLSSFPFVRTQDDDGLVRFSVAEERMLDDGIRRSSKSRPRTPELVEFTDEEEEVLSHGWKAARHFTGQPTWRQNHIRPEDYCRHYRANYAYYCLGRTYGYEPLVQKITQFCPSYRNKCKHHASHVETDPFHVLQHRESVIDFPDVERRHRQLVKEQRQEEIERLHPCTPECNVRHFKHCTQDCKCDYLYPRVQRFCNPPPMPFFLNTCRLWYHGCPKYNQYNYASQFVYSAAEKGKTIGGGSPQALINRDRGIH</sequence>
<dbReference type="GO" id="GO:0045747">
    <property type="term" value="P:positive regulation of Notch signaling pathway"/>
    <property type="evidence" value="ECO:0007669"/>
    <property type="project" value="TreeGrafter"/>
</dbReference>
<dbReference type="AlphaFoldDB" id="A0A7E4VHF4"/>
<organism evidence="2 3">
    <name type="scientific">Panagrellus redivivus</name>
    <name type="common">Microworm</name>
    <dbReference type="NCBI Taxonomy" id="6233"/>
    <lineage>
        <taxon>Eukaryota</taxon>
        <taxon>Metazoa</taxon>
        <taxon>Ecdysozoa</taxon>
        <taxon>Nematoda</taxon>
        <taxon>Chromadorea</taxon>
        <taxon>Rhabditida</taxon>
        <taxon>Tylenchina</taxon>
        <taxon>Panagrolaimomorpha</taxon>
        <taxon>Panagrolaimoidea</taxon>
        <taxon>Panagrolaimidae</taxon>
        <taxon>Panagrellus</taxon>
    </lineage>
</organism>